<dbReference type="RefSeq" id="WP_153437984.1">
    <property type="nucleotide sequence ID" value="NZ_CP121660.1"/>
</dbReference>
<comment type="catalytic activity">
    <reaction evidence="1 9 10">
        <text>[protein]-peptidylproline (omega=180) = [protein]-peptidylproline (omega=0)</text>
        <dbReference type="Rhea" id="RHEA:16237"/>
        <dbReference type="Rhea" id="RHEA-COMP:10747"/>
        <dbReference type="Rhea" id="RHEA-COMP:10748"/>
        <dbReference type="ChEBI" id="CHEBI:83833"/>
        <dbReference type="ChEBI" id="CHEBI:83834"/>
        <dbReference type="EC" id="5.2.1.8"/>
    </reaction>
</comment>
<dbReference type="SUPFAM" id="SSF54534">
    <property type="entry name" value="FKBP-like"/>
    <property type="match status" value="1"/>
</dbReference>
<evidence type="ECO:0000256" key="5">
    <source>
        <dbReference type="ARBA" id="ARBA00023110"/>
    </source>
</evidence>
<name>A0A6N7LA18_SINTE</name>
<comment type="caution">
    <text evidence="12">The sequence shown here is derived from an EMBL/GenBank/DDBJ whole genome shotgun (WGS) entry which is preliminary data.</text>
</comment>
<evidence type="ECO:0000313" key="13">
    <source>
        <dbReference type="Proteomes" id="UP000439983"/>
    </source>
</evidence>
<keyword evidence="6" id="KW-0143">Chaperone</keyword>
<dbReference type="GO" id="GO:0042026">
    <property type="term" value="P:protein refolding"/>
    <property type="evidence" value="ECO:0007669"/>
    <property type="project" value="UniProtKB-ARBA"/>
</dbReference>
<dbReference type="EC" id="5.2.1.8" evidence="10"/>
<dbReference type="GO" id="GO:0005737">
    <property type="term" value="C:cytoplasm"/>
    <property type="evidence" value="ECO:0007669"/>
    <property type="project" value="UniProtKB-SubCell"/>
</dbReference>
<evidence type="ECO:0000256" key="10">
    <source>
        <dbReference type="RuleBase" id="RU003915"/>
    </source>
</evidence>
<dbReference type="Gene3D" id="3.10.50.40">
    <property type="match status" value="1"/>
</dbReference>
<evidence type="ECO:0000256" key="3">
    <source>
        <dbReference type="ARBA" id="ARBA00006577"/>
    </source>
</evidence>
<dbReference type="PANTHER" id="PTHR47861:SF3">
    <property type="entry name" value="FKBP-TYPE PEPTIDYL-PROLYL CIS-TRANS ISOMERASE SLYD"/>
    <property type="match status" value="1"/>
</dbReference>
<accession>A0A6N7LA18</accession>
<evidence type="ECO:0000256" key="4">
    <source>
        <dbReference type="ARBA" id="ARBA00022490"/>
    </source>
</evidence>
<evidence type="ECO:0000256" key="2">
    <source>
        <dbReference type="ARBA" id="ARBA00004496"/>
    </source>
</evidence>
<evidence type="ECO:0000256" key="7">
    <source>
        <dbReference type="ARBA" id="ARBA00023235"/>
    </source>
</evidence>
<dbReference type="GO" id="GO:0003755">
    <property type="term" value="F:peptidyl-prolyl cis-trans isomerase activity"/>
    <property type="evidence" value="ECO:0007669"/>
    <property type="project" value="UniProtKB-UniRule"/>
</dbReference>
<keyword evidence="13" id="KW-1185">Reference proteome</keyword>
<dbReference type="Proteomes" id="UP000439983">
    <property type="component" value="Unassembled WGS sequence"/>
</dbReference>
<dbReference type="InterPro" id="IPR046357">
    <property type="entry name" value="PPIase_dom_sf"/>
</dbReference>
<dbReference type="AlphaFoldDB" id="A0A6N7LA18"/>
<comment type="function">
    <text evidence="8">Also involved in hydrogenase metallocenter assembly, probably by participating in the nickel insertion step. This function in hydrogenase biosynthesis requires chaperone activity and the presence of the metal-binding domain, but not PPIase activity.</text>
</comment>
<dbReference type="OrthoDB" id="9808891at2"/>
<dbReference type="PANTHER" id="PTHR47861">
    <property type="entry name" value="FKBP-TYPE PEPTIDYL-PROLYL CIS-TRANS ISOMERASE SLYD"/>
    <property type="match status" value="1"/>
</dbReference>
<dbReference type="EMBL" id="WITC01000033">
    <property type="protein sequence ID" value="MQX14747.1"/>
    <property type="molecule type" value="Genomic_DNA"/>
</dbReference>
<organism evidence="12 13">
    <name type="scientific">Sinorhizobium terangae</name>
    <dbReference type="NCBI Taxonomy" id="110322"/>
    <lineage>
        <taxon>Bacteria</taxon>
        <taxon>Pseudomonadati</taxon>
        <taxon>Pseudomonadota</taxon>
        <taxon>Alphaproteobacteria</taxon>
        <taxon>Hyphomicrobiales</taxon>
        <taxon>Rhizobiaceae</taxon>
        <taxon>Sinorhizobium/Ensifer group</taxon>
        <taxon>Sinorhizobium</taxon>
    </lineage>
</organism>
<evidence type="ECO:0000256" key="8">
    <source>
        <dbReference type="ARBA" id="ARBA00037071"/>
    </source>
</evidence>
<evidence type="ECO:0000256" key="1">
    <source>
        <dbReference type="ARBA" id="ARBA00000971"/>
    </source>
</evidence>
<gene>
    <name evidence="12" type="ORF">GHK62_08260</name>
</gene>
<reference evidence="12 13" key="1">
    <citation type="journal article" date="2013" name="Genome Biol.">
        <title>Comparative genomics of the core and accessory genomes of 48 Sinorhizobium strains comprising five genospecies.</title>
        <authorList>
            <person name="Sugawara M."/>
            <person name="Epstein B."/>
            <person name="Badgley B.D."/>
            <person name="Unno T."/>
            <person name="Xu L."/>
            <person name="Reese J."/>
            <person name="Gyaneshwar P."/>
            <person name="Denny R."/>
            <person name="Mudge J."/>
            <person name="Bharti A.K."/>
            <person name="Farmer A.D."/>
            <person name="May G.D."/>
            <person name="Woodward J.E."/>
            <person name="Medigue C."/>
            <person name="Vallenet D."/>
            <person name="Lajus A."/>
            <person name="Rouy Z."/>
            <person name="Martinez-Vaz B."/>
            <person name="Tiffin P."/>
            <person name="Young N.D."/>
            <person name="Sadowsky M.J."/>
        </authorList>
    </citation>
    <scope>NUCLEOTIDE SEQUENCE [LARGE SCALE GENOMIC DNA]</scope>
    <source>
        <strain evidence="12 13">USDA4894</strain>
    </source>
</reference>
<evidence type="ECO:0000313" key="12">
    <source>
        <dbReference type="EMBL" id="MQX14747.1"/>
    </source>
</evidence>
<dbReference type="InterPro" id="IPR001179">
    <property type="entry name" value="PPIase_FKBP_dom"/>
</dbReference>
<keyword evidence="5 9" id="KW-0697">Rotamase</keyword>
<comment type="subcellular location">
    <subcellularLocation>
        <location evidence="2">Cytoplasm</location>
    </subcellularLocation>
</comment>
<evidence type="ECO:0000256" key="9">
    <source>
        <dbReference type="PROSITE-ProRule" id="PRU00277"/>
    </source>
</evidence>
<protein>
    <recommendedName>
        <fullName evidence="10">Peptidyl-prolyl cis-trans isomerase</fullName>
        <ecNumber evidence="10">5.2.1.8</ecNumber>
    </recommendedName>
</protein>
<dbReference type="PROSITE" id="PS50059">
    <property type="entry name" value="FKBP_PPIASE"/>
    <property type="match status" value="1"/>
</dbReference>
<sequence length="142" mass="15114">MTEVKNGDVVRMHYTAKLTDGTAVESSQGREPLEFKVGAGQIIPGLDREISGMAIGEMNTVAIPAEEAYGRHDDAQVQSVPRSAVPEGVEIGTKLQATTADGRHMAFTVTGIDDERVTVDGNHPLAGQDLVFDVTVVEIVNP</sequence>
<keyword evidence="7 9" id="KW-0413">Isomerase</keyword>
<feature type="domain" description="PPIase FKBP-type" evidence="11">
    <location>
        <begin position="7"/>
        <end position="101"/>
    </location>
</feature>
<comment type="similarity">
    <text evidence="3 10">Belongs to the FKBP-type PPIase family.</text>
</comment>
<keyword evidence="4" id="KW-0963">Cytoplasm</keyword>
<proteinExistence type="inferred from homology"/>
<dbReference type="Pfam" id="PF00254">
    <property type="entry name" value="FKBP_C"/>
    <property type="match status" value="1"/>
</dbReference>
<evidence type="ECO:0000259" key="11">
    <source>
        <dbReference type="PROSITE" id="PS50059"/>
    </source>
</evidence>
<evidence type="ECO:0000256" key="6">
    <source>
        <dbReference type="ARBA" id="ARBA00023186"/>
    </source>
</evidence>